<feature type="binding site" evidence="7 8">
    <location>
        <position position="30"/>
    </location>
    <ligand>
        <name>S-adenosyl-L-methionine</name>
        <dbReference type="ChEBI" id="CHEBI:59789"/>
    </ligand>
</feature>
<dbReference type="FunFam" id="1.10.8.100:FF:000001">
    <property type="entry name" value="Ribosomal RNA small subunit methyltransferase A"/>
    <property type="match status" value="1"/>
</dbReference>
<dbReference type="InterPro" id="IPR020596">
    <property type="entry name" value="rRNA_Ade_Mease_Trfase_CS"/>
</dbReference>
<evidence type="ECO:0000256" key="1">
    <source>
        <dbReference type="ARBA" id="ARBA00022490"/>
    </source>
</evidence>
<comment type="similarity">
    <text evidence="7">Belongs to the class I-like SAM-binding methyltransferase superfamily. rRNA adenine N(6)-methyltransferase family. RsmA subfamily.</text>
</comment>
<keyword evidence="4 7" id="KW-0808">Transferase</keyword>
<dbReference type="PANTHER" id="PTHR11727:SF7">
    <property type="entry name" value="DIMETHYLADENOSINE TRANSFERASE-RELATED"/>
    <property type="match status" value="1"/>
</dbReference>
<keyword evidence="5 7" id="KW-0949">S-adenosyl-L-methionine</keyword>
<dbReference type="GO" id="GO:0052908">
    <property type="term" value="F:16S rRNA (adenine(1518)-N(6)/adenine(1519)-N(6))-dimethyltransferase activity"/>
    <property type="evidence" value="ECO:0007669"/>
    <property type="project" value="UniProtKB-EC"/>
</dbReference>
<dbReference type="OrthoDB" id="9814755at2"/>
<accession>A0A255XRK7</accession>
<comment type="catalytic activity">
    <reaction evidence="7">
        <text>adenosine(1518)/adenosine(1519) in 16S rRNA + 4 S-adenosyl-L-methionine = N(6)-dimethyladenosine(1518)/N(6)-dimethyladenosine(1519) in 16S rRNA + 4 S-adenosyl-L-homocysteine + 4 H(+)</text>
        <dbReference type="Rhea" id="RHEA:19609"/>
        <dbReference type="Rhea" id="RHEA-COMP:10232"/>
        <dbReference type="Rhea" id="RHEA-COMP:10233"/>
        <dbReference type="ChEBI" id="CHEBI:15378"/>
        <dbReference type="ChEBI" id="CHEBI:57856"/>
        <dbReference type="ChEBI" id="CHEBI:59789"/>
        <dbReference type="ChEBI" id="CHEBI:74411"/>
        <dbReference type="ChEBI" id="CHEBI:74493"/>
        <dbReference type="EC" id="2.1.1.182"/>
    </reaction>
</comment>
<gene>
    <name evidence="7" type="primary">rsmA</name>
    <name evidence="7" type="synonym">ksgA</name>
    <name evidence="10" type="ORF">CHR90_09790</name>
</gene>
<feature type="binding site" evidence="7 8">
    <location>
        <position position="122"/>
    </location>
    <ligand>
        <name>S-adenosyl-L-methionine</name>
        <dbReference type="ChEBI" id="CHEBI:59789"/>
    </ligand>
</feature>
<keyword evidence="2 7" id="KW-0698">rRNA processing</keyword>
<reference evidence="10 11" key="1">
    <citation type="submission" date="2017-07" db="EMBL/GenBank/DDBJ databases">
        <title>Elstera cyanobacteriorum sp. nov., a novel bacterium isolated from cyanobacterial aggregates in a eutrophic lake.</title>
        <authorList>
            <person name="Cai H."/>
        </authorList>
    </citation>
    <scope>NUCLEOTIDE SEQUENCE [LARGE SCALE GENOMIC DNA]</scope>
    <source>
        <strain evidence="10 11">TH019</strain>
    </source>
</reference>
<evidence type="ECO:0000256" key="2">
    <source>
        <dbReference type="ARBA" id="ARBA00022552"/>
    </source>
</evidence>
<evidence type="ECO:0000256" key="6">
    <source>
        <dbReference type="ARBA" id="ARBA00022884"/>
    </source>
</evidence>
<evidence type="ECO:0000259" key="9">
    <source>
        <dbReference type="SMART" id="SM00650"/>
    </source>
</evidence>
<feature type="domain" description="Ribosomal RNA adenine methylase transferase N-terminal" evidence="9">
    <location>
        <begin position="35"/>
        <end position="207"/>
    </location>
</feature>
<name>A0A255XRK7_9PROT</name>
<dbReference type="PROSITE" id="PS01131">
    <property type="entry name" value="RRNA_A_DIMETH"/>
    <property type="match status" value="1"/>
</dbReference>
<feature type="binding site" evidence="7 8">
    <location>
        <position position="77"/>
    </location>
    <ligand>
        <name>S-adenosyl-L-methionine</name>
        <dbReference type="ChEBI" id="CHEBI:59789"/>
    </ligand>
</feature>
<dbReference type="GO" id="GO:0003723">
    <property type="term" value="F:RNA binding"/>
    <property type="evidence" value="ECO:0007669"/>
    <property type="project" value="UniProtKB-UniRule"/>
</dbReference>
<dbReference type="PROSITE" id="PS51689">
    <property type="entry name" value="SAM_RNA_A_N6_MT"/>
    <property type="match status" value="1"/>
</dbReference>
<dbReference type="Pfam" id="PF00398">
    <property type="entry name" value="RrnaAD"/>
    <property type="match status" value="1"/>
</dbReference>
<comment type="function">
    <text evidence="7">Specifically dimethylates two adjacent adenosines (A1518 and A1519) in the loop of a conserved hairpin near the 3'-end of 16S rRNA in the 30S particle. May play a critical role in biogenesis of 30S subunits.</text>
</comment>
<evidence type="ECO:0000256" key="5">
    <source>
        <dbReference type="ARBA" id="ARBA00022691"/>
    </source>
</evidence>
<proteinExistence type="inferred from homology"/>
<dbReference type="Gene3D" id="3.40.50.150">
    <property type="entry name" value="Vaccinia Virus protein VP39"/>
    <property type="match status" value="1"/>
</dbReference>
<feature type="binding site" evidence="7 8">
    <location>
        <position position="28"/>
    </location>
    <ligand>
        <name>S-adenosyl-L-methionine</name>
        <dbReference type="ChEBI" id="CHEBI:59789"/>
    </ligand>
</feature>
<dbReference type="CDD" id="cd02440">
    <property type="entry name" value="AdoMet_MTases"/>
    <property type="match status" value="1"/>
</dbReference>
<dbReference type="InterPro" id="IPR020598">
    <property type="entry name" value="rRNA_Ade_methylase_Trfase_N"/>
</dbReference>
<evidence type="ECO:0000256" key="3">
    <source>
        <dbReference type="ARBA" id="ARBA00022603"/>
    </source>
</evidence>
<dbReference type="SUPFAM" id="SSF53335">
    <property type="entry name" value="S-adenosyl-L-methionine-dependent methyltransferases"/>
    <property type="match status" value="1"/>
</dbReference>
<comment type="caution">
    <text evidence="10">The sequence shown here is derived from an EMBL/GenBank/DDBJ whole genome shotgun (WGS) entry which is preliminary data.</text>
</comment>
<comment type="subcellular location">
    <subcellularLocation>
        <location evidence="7">Cytoplasm</location>
    </subcellularLocation>
</comment>
<feature type="binding site" evidence="7 8">
    <location>
        <position position="103"/>
    </location>
    <ligand>
        <name>S-adenosyl-L-methionine</name>
        <dbReference type="ChEBI" id="CHEBI:59789"/>
    </ligand>
</feature>
<feature type="binding site" evidence="7 8">
    <location>
        <position position="55"/>
    </location>
    <ligand>
        <name>S-adenosyl-L-methionine</name>
        <dbReference type="ChEBI" id="CHEBI:59789"/>
    </ligand>
</feature>
<dbReference type="EMBL" id="NOXS01000032">
    <property type="protein sequence ID" value="OYQ18984.1"/>
    <property type="molecule type" value="Genomic_DNA"/>
</dbReference>
<keyword evidence="1 7" id="KW-0963">Cytoplasm</keyword>
<organism evidence="10 11">
    <name type="scientific">Elstera cyanobacteriorum</name>
    <dbReference type="NCBI Taxonomy" id="2022747"/>
    <lineage>
        <taxon>Bacteria</taxon>
        <taxon>Pseudomonadati</taxon>
        <taxon>Pseudomonadota</taxon>
        <taxon>Alphaproteobacteria</taxon>
        <taxon>Rhodospirillales</taxon>
        <taxon>Rhodospirillaceae</taxon>
        <taxon>Elstera</taxon>
    </lineage>
</organism>
<dbReference type="SMART" id="SM00650">
    <property type="entry name" value="rADc"/>
    <property type="match status" value="1"/>
</dbReference>
<dbReference type="Proteomes" id="UP000216361">
    <property type="component" value="Unassembled WGS sequence"/>
</dbReference>
<dbReference type="AlphaFoldDB" id="A0A255XRK7"/>
<dbReference type="InterPro" id="IPR029063">
    <property type="entry name" value="SAM-dependent_MTases_sf"/>
</dbReference>
<evidence type="ECO:0000256" key="4">
    <source>
        <dbReference type="ARBA" id="ARBA00022679"/>
    </source>
</evidence>
<evidence type="ECO:0000256" key="8">
    <source>
        <dbReference type="PROSITE-ProRule" id="PRU01026"/>
    </source>
</evidence>
<evidence type="ECO:0000256" key="7">
    <source>
        <dbReference type="HAMAP-Rule" id="MF_00607"/>
    </source>
</evidence>
<keyword evidence="6 7" id="KW-0694">RNA-binding</keyword>
<keyword evidence="11" id="KW-1185">Reference proteome</keyword>
<dbReference type="EC" id="2.1.1.182" evidence="7"/>
<keyword evidence="3 7" id="KW-0489">Methyltransferase</keyword>
<dbReference type="NCBIfam" id="TIGR00755">
    <property type="entry name" value="ksgA"/>
    <property type="match status" value="1"/>
</dbReference>
<dbReference type="HAMAP" id="MF_00607">
    <property type="entry name" value="16SrRNA_methyltr_A"/>
    <property type="match status" value="1"/>
</dbReference>
<sequence length="281" mass="30170">MEAIERLPALRVTVAAAGLTADKRFGQHFLFDLNLTRRIARAGGPLDAGTVIEIGPGPGGLTRALLLEDGRHVVAIEKDRRMVAALAPLVEMAGGRLTVVEADALDLDPTTLGPAPYRIIANLPYNVGTPLVIAWLRAIDRYASLTLMFQKEVAERLTAAPGDDAYGRLSVLSGYFAQSGILFDIPPQAFTPPPKVMSSVLQLVPRKDRPDCGSVERLEQLTAAAFGQRRKMLRQSLKSLGTDTAALLSDAGIEPTARAEELSVADFCRLSVVFTGMIGPR</sequence>
<evidence type="ECO:0000313" key="11">
    <source>
        <dbReference type="Proteomes" id="UP000216361"/>
    </source>
</evidence>
<protein>
    <recommendedName>
        <fullName evidence="7">Ribosomal RNA small subunit methyltransferase A</fullName>
        <ecNumber evidence="7">2.1.1.182</ecNumber>
    </recommendedName>
    <alternativeName>
        <fullName evidence="7">16S rRNA (adenine(1518)-N(6)/adenine(1519)-N(6))-dimethyltransferase</fullName>
    </alternativeName>
    <alternativeName>
        <fullName evidence="7">16S rRNA dimethyladenosine transferase</fullName>
    </alternativeName>
    <alternativeName>
        <fullName evidence="7">16S rRNA dimethylase</fullName>
    </alternativeName>
    <alternativeName>
        <fullName evidence="7">S-adenosylmethionine-6-N', N'-adenosyl(rRNA) dimethyltransferase</fullName>
    </alternativeName>
</protein>
<dbReference type="GO" id="GO:0005829">
    <property type="term" value="C:cytosol"/>
    <property type="evidence" value="ECO:0007669"/>
    <property type="project" value="TreeGrafter"/>
</dbReference>
<dbReference type="InterPro" id="IPR023165">
    <property type="entry name" value="rRNA_Ade_diMease-like_C"/>
</dbReference>
<dbReference type="InterPro" id="IPR011530">
    <property type="entry name" value="rRNA_adenine_dimethylase"/>
</dbReference>
<dbReference type="PANTHER" id="PTHR11727">
    <property type="entry name" value="DIMETHYLADENOSINE TRANSFERASE"/>
    <property type="match status" value="1"/>
</dbReference>
<dbReference type="InterPro" id="IPR001737">
    <property type="entry name" value="KsgA/Erm"/>
</dbReference>
<evidence type="ECO:0000313" key="10">
    <source>
        <dbReference type="EMBL" id="OYQ18984.1"/>
    </source>
</evidence>
<dbReference type="Gene3D" id="1.10.8.100">
    <property type="entry name" value="Ribosomal RNA adenine dimethylase-like, domain 2"/>
    <property type="match status" value="1"/>
</dbReference>